<reference evidence="7" key="1">
    <citation type="journal article" date="2019" name="Int. J. Syst. Evol. Microbiol.">
        <title>The Global Catalogue of Microorganisms (GCM) 10K type strain sequencing project: providing services to taxonomists for standard genome sequencing and annotation.</title>
        <authorList>
            <consortium name="The Broad Institute Genomics Platform"/>
            <consortium name="The Broad Institute Genome Sequencing Center for Infectious Disease"/>
            <person name="Wu L."/>
            <person name="Ma J."/>
        </authorList>
    </citation>
    <scope>NUCLEOTIDE SEQUENCE [LARGE SCALE GENOMIC DNA]</scope>
    <source>
        <strain evidence="7">CGMCC 1.12770</strain>
    </source>
</reference>
<evidence type="ECO:0000259" key="4">
    <source>
        <dbReference type="PROSITE" id="PS51186"/>
    </source>
</evidence>
<dbReference type="Pfam" id="PF13302">
    <property type="entry name" value="Acetyltransf_3"/>
    <property type="match status" value="1"/>
</dbReference>
<dbReference type="Gene3D" id="3.90.79.10">
    <property type="entry name" value="Nucleoside Triphosphate Pyrophosphohydrolase"/>
    <property type="match status" value="1"/>
</dbReference>
<evidence type="ECO:0008006" key="8">
    <source>
        <dbReference type="Google" id="ProtNLM"/>
    </source>
</evidence>
<organism evidence="6 7">
    <name type="scientific">Paenibacillus silvae</name>
    <dbReference type="NCBI Taxonomy" id="1325358"/>
    <lineage>
        <taxon>Bacteria</taxon>
        <taxon>Bacillati</taxon>
        <taxon>Bacillota</taxon>
        <taxon>Bacilli</taxon>
        <taxon>Bacillales</taxon>
        <taxon>Paenibacillaceae</taxon>
        <taxon>Paenibacillus</taxon>
    </lineage>
</organism>
<proteinExistence type="inferred from homology"/>
<dbReference type="InterPro" id="IPR020476">
    <property type="entry name" value="Nudix_hydrolase"/>
</dbReference>
<protein>
    <recommendedName>
        <fullName evidence="8">Nudix hydrolase domain-containing protein</fullName>
    </recommendedName>
</protein>
<dbReference type="Pfam" id="PF00293">
    <property type="entry name" value="NUDIX"/>
    <property type="match status" value="1"/>
</dbReference>
<dbReference type="InterPro" id="IPR015797">
    <property type="entry name" value="NUDIX_hydrolase-like_dom_sf"/>
</dbReference>
<dbReference type="PROSITE" id="PS51462">
    <property type="entry name" value="NUDIX"/>
    <property type="match status" value="1"/>
</dbReference>
<dbReference type="InterPro" id="IPR000086">
    <property type="entry name" value="NUDIX_hydrolase_dom"/>
</dbReference>
<dbReference type="PANTHER" id="PTHR43415:SF5">
    <property type="entry name" value="ACETYLTRANSFERASE"/>
    <property type="match status" value="1"/>
</dbReference>
<evidence type="ECO:0000259" key="5">
    <source>
        <dbReference type="PROSITE" id="PS51462"/>
    </source>
</evidence>
<dbReference type="PROSITE" id="PS51186">
    <property type="entry name" value="GNAT"/>
    <property type="match status" value="1"/>
</dbReference>
<dbReference type="PANTHER" id="PTHR43415">
    <property type="entry name" value="SPERMIDINE N(1)-ACETYLTRANSFERASE"/>
    <property type="match status" value="1"/>
</dbReference>
<evidence type="ECO:0000313" key="6">
    <source>
        <dbReference type="EMBL" id="GGH55569.1"/>
    </source>
</evidence>
<dbReference type="EMBL" id="BMFU01000003">
    <property type="protein sequence ID" value="GGH55569.1"/>
    <property type="molecule type" value="Genomic_DNA"/>
</dbReference>
<name>A0ABQ1ZE00_9BACL</name>
<feature type="domain" description="Nudix hydrolase" evidence="5">
    <location>
        <begin position="239"/>
        <end position="369"/>
    </location>
</feature>
<dbReference type="InterPro" id="IPR016181">
    <property type="entry name" value="Acyl_CoA_acyltransferase"/>
</dbReference>
<dbReference type="Gene3D" id="3.40.630.30">
    <property type="match status" value="1"/>
</dbReference>
<sequence>MARHYNAFQGSKVRLTAPCPEDRVQIAHFTEQYEYMRNMDTDIVTPQTSDETGSSSVRNGQDFEFALRTIEDNRFLGFVAIYRIEWNNRSAQLAIGIGEARDRGKGYGSDALALILRYAFHELNLNRIALDVIEYNEAARKAYLKAGFREEGRHRAAVLRDGTQYDLISMSILAADWSAQTGYPISFRPSAGVTVEVREHDEHGEHVDLFSDARTDSPSSPGSASSIQSGGATNTPDASPRIGVGAVILNERGEVLLAWRNRAPEQHTWSIPGGKVDAYETLETAVIREIKEEVNLDIVINDLLCTAETIRPEQQEHWISMLYSTRVIGGEARNMEEGGAVGEIGWFPLHELPAPLASFAIPALEAAKKRYTGKPYNHDAQ</sequence>
<feature type="compositionally biased region" description="Low complexity" evidence="3">
    <location>
        <begin position="217"/>
        <end position="232"/>
    </location>
</feature>
<comment type="similarity">
    <text evidence="2">Belongs to the Nudix hydrolase family.</text>
</comment>
<evidence type="ECO:0000256" key="1">
    <source>
        <dbReference type="ARBA" id="ARBA00022801"/>
    </source>
</evidence>
<dbReference type="CDD" id="cd04301">
    <property type="entry name" value="NAT_SF"/>
    <property type="match status" value="1"/>
</dbReference>
<dbReference type="InterPro" id="IPR000182">
    <property type="entry name" value="GNAT_dom"/>
</dbReference>
<feature type="domain" description="N-acetyltransferase" evidence="4">
    <location>
        <begin position="24"/>
        <end position="175"/>
    </location>
</feature>
<dbReference type="PROSITE" id="PS00893">
    <property type="entry name" value="NUDIX_BOX"/>
    <property type="match status" value="1"/>
</dbReference>
<gene>
    <name evidence="6" type="ORF">GCM10008014_25300</name>
</gene>
<dbReference type="InterPro" id="IPR020084">
    <property type="entry name" value="NUDIX_hydrolase_CS"/>
</dbReference>
<dbReference type="SUPFAM" id="SSF55729">
    <property type="entry name" value="Acyl-CoA N-acyltransferases (Nat)"/>
    <property type="match status" value="1"/>
</dbReference>
<accession>A0ABQ1ZE00</accession>
<dbReference type="Proteomes" id="UP000652153">
    <property type="component" value="Unassembled WGS sequence"/>
</dbReference>
<evidence type="ECO:0000256" key="3">
    <source>
        <dbReference type="SAM" id="MobiDB-lite"/>
    </source>
</evidence>
<evidence type="ECO:0000256" key="2">
    <source>
        <dbReference type="RuleBase" id="RU003476"/>
    </source>
</evidence>
<feature type="region of interest" description="Disordered" evidence="3">
    <location>
        <begin position="209"/>
        <end position="240"/>
    </location>
</feature>
<dbReference type="PRINTS" id="PR00502">
    <property type="entry name" value="NUDIXFAMILY"/>
</dbReference>
<keyword evidence="1 2" id="KW-0378">Hydrolase</keyword>
<comment type="caution">
    <text evidence="6">The sequence shown here is derived from an EMBL/GenBank/DDBJ whole genome shotgun (WGS) entry which is preliminary data.</text>
</comment>
<dbReference type="SUPFAM" id="SSF55811">
    <property type="entry name" value="Nudix"/>
    <property type="match status" value="1"/>
</dbReference>
<keyword evidence="7" id="KW-1185">Reference proteome</keyword>
<evidence type="ECO:0000313" key="7">
    <source>
        <dbReference type="Proteomes" id="UP000652153"/>
    </source>
</evidence>